<keyword evidence="2" id="KW-1185">Reference proteome</keyword>
<evidence type="ECO:0000313" key="1">
    <source>
        <dbReference type="EMBL" id="SMC45639.1"/>
    </source>
</evidence>
<dbReference type="EMBL" id="FWXT01000001">
    <property type="protein sequence ID" value="SMC45639.1"/>
    <property type="molecule type" value="Genomic_DNA"/>
</dbReference>
<dbReference type="AlphaFoldDB" id="A0A1W1ZB38"/>
<reference evidence="2" key="1">
    <citation type="submission" date="2017-04" db="EMBL/GenBank/DDBJ databases">
        <authorList>
            <person name="Varghese N."/>
            <person name="Submissions S."/>
        </authorList>
    </citation>
    <scope>NUCLEOTIDE SEQUENCE [LARGE SCALE GENOMIC DNA]</scope>
    <source>
        <strain evidence="2">DSM 12126</strain>
    </source>
</reference>
<dbReference type="STRING" id="151894.SAMN04488524_0554"/>
<proteinExistence type="predicted"/>
<evidence type="ECO:0000313" key="2">
    <source>
        <dbReference type="Proteomes" id="UP000192756"/>
    </source>
</evidence>
<organism evidence="1 2">
    <name type="scientific">Pedobacter africanus</name>
    <dbReference type="NCBI Taxonomy" id="151894"/>
    <lineage>
        <taxon>Bacteria</taxon>
        <taxon>Pseudomonadati</taxon>
        <taxon>Bacteroidota</taxon>
        <taxon>Sphingobacteriia</taxon>
        <taxon>Sphingobacteriales</taxon>
        <taxon>Sphingobacteriaceae</taxon>
        <taxon>Pedobacter</taxon>
    </lineage>
</organism>
<sequence>MQPEAIATIPAVIEMYACKSDVTIVIAADIRDIVDPIVPAV</sequence>
<accession>A0A1W1ZB38</accession>
<name>A0A1W1ZB38_9SPHI</name>
<gene>
    <name evidence="1" type="ORF">SAMN04488524_0554</name>
</gene>
<dbReference type="Proteomes" id="UP000192756">
    <property type="component" value="Unassembled WGS sequence"/>
</dbReference>
<protein>
    <submittedName>
        <fullName evidence="1">Uncharacterized protein</fullName>
    </submittedName>
</protein>